<name>A0A9D4WND3_PEA</name>
<dbReference type="GO" id="GO:0032934">
    <property type="term" value="F:sterol binding"/>
    <property type="evidence" value="ECO:0007669"/>
    <property type="project" value="TreeGrafter"/>
</dbReference>
<feature type="transmembrane region" description="Helical" evidence="2">
    <location>
        <begin position="56"/>
        <end position="82"/>
    </location>
</feature>
<accession>A0A9D4WND3</accession>
<comment type="caution">
    <text evidence="4">The sequence shown here is derived from an EMBL/GenBank/DDBJ whole genome shotgun (WGS) entry which is preliminary data.</text>
</comment>
<evidence type="ECO:0000259" key="3">
    <source>
        <dbReference type="PROSITE" id="PS50156"/>
    </source>
</evidence>
<evidence type="ECO:0000256" key="1">
    <source>
        <dbReference type="SAM" id="MobiDB-lite"/>
    </source>
</evidence>
<keyword evidence="5" id="KW-1185">Reference proteome</keyword>
<dbReference type="Gramene" id="Psat05G0100000-T1">
    <property type="protein sequence ID" value="KAI5403666.1"/>
    <property type="gene ID" value="KIW84_051000"/>
</dbReference>
<dbReference type="Gene3D" id="1.20.1640.10">
    <property type="entry name" value="Multidrug efflux transporter AcrB transmembrane domain"/>
    <property type="match status" value="1"/>
</dbReference>
<organism evidence="4 5">
    <name type="scientific">Pisum sativum</name>
    <name type="common">Garden pea</name>
    <name type="synonym">Lathyrus oleraceus</name>
    <dbReference type="NCBI Taxonomy" id="3888"/>
    <lineage>
        <taxon>Eukaryota</taxon>
        <taxon>Viridiplantae</taxon>
        <taxon>Streptophyta</taxon>
        <taxon>Embryophyta</taxon>
        <taxon>Tracheophyta</taxon>
        <taxon>Spermatophyta</taxon>
        <taxon>Magnoliopsida</taxon>
        <taxon>eudicotyledons</taxon>
        <taxon>Gunneridae</taxon>
        <taxon>Pentapetalae</taxon>
        <taxon>rosids</taxon>
        <taxon>fabids</taxon>
        <taxon>Fabales</taxon>
        <taxon>Fabaceae</taxon>
        <taxon>Papilionoideae</taxon>
        <taxon>50 kb inversion clade</taxon>
        <taxon>NPAAA clade</taxon>
        <taxon>Hologalegina</taxon>
        <taxon>IRL clade</taxon>
        <taxon>Fabeae</taxon>
        <taxon>Lathyrus</taxon>
    </lineage>
</organism>
<dbReference type="AlphaFoldDB" id="A0A9D4WND3"/>
<feature type="domain" description="SSD" evidence="3">
    <location>
        <begin position="1"/>
        <end position="82"/>
    </location>
</feature>
<dbReference type="EMBL" id="JAMSHJ010000005">
    <property type="protein sequence ID" value="KAI5403666.1"/>
    <property type="molecule type" value="Genomic_DNA"/>
</dbReference>
<dbReference type="GO" id="GO:0016020">
    <property type="term" value="C:membrane"/>
    <property type="evidence" value="ECO:0007669"/>
    <property type="project" value="TreeGrafter"/>
</dbReference>
<evidence type="ECO:0000313" key="5">
    <source>
        <dbReference type="Proteomes" id="UP001058974"/>
    </source>
</evidence>
<evidence type="ECO:0000256" key="2">
    <source>
        <dbReference type="SAM" id="Phobius"/>
    </source>
</evidence>
<proteinExistence type="predicted"/>
<dbReference type="PANTHER" id="PTHR45727">
    <property type="entry name" value="NPC INTRACELLULAR CHOLESTEROL TRANSPORTER 1"/>
    <property type="match status" value="1"/>
</dbReference>
<gene>
    <name evidence="4" type="ORF">KIW84_051000</name>
</gene>
<feature type="compositionally biased region" description="Polar residues" evidence="1">
    <location>
        <begin position="418"/>
        <end position="433"/>
    </location>
</feature>
<evidence type="ECO:0000313" key="4">
    <source>
        <dbReference type="EMBL" id="KAI5403666.1"/>
    </source>
</evidence>
<dbReference type="InterPro" id="IPR053958">
    <property type="entry name" value="HMGCR/SNAP/NPC1-like_SSD"/>
</dbReference>
<keyword evidence="2" id="KW-0472">Membrane</keyword>
<dbReference type="Pfam" id="PF12349">
    <property type="entry name" value="Sterol-sensing"/>
    <property type="match status" value="1"/>
</dbReference>
<dbReference type="Proteomes" id="UP001058974">
    <property type="component" value="Chromosome 5"/>
</dbReference>
<dbReference type="SUPFAM" id="SSF82866">
    <property type="entry name" value="Multidrug efflux transporter AcrB transmembrane domain"/>
    <property type="match status" value="1"/>
</dbReference>
<feature type="transmembrane region" description="Helical" evidence="2">
    <location>
        <begin position="131"/>
        <end position="154"/>
    </location>
</feature>
<dbReference type="GO" id="GO:0015918">
    <property type="term" value="P:sterol transport"/>
    <property type="evidence" value="ECO:0007669"/>
    <property type="project" value="TreeGrafter"/>
</dbReference>
<protein>
    <recommendedName>
        <fullName evidence="3">SSD domain-containing protein</fullName>
    </recommendedName>
</protein>
<dbReference type="PANTHER" id="PTHR45727:SF8">
    <property type="entry name" value="PATCHED FAMILY PROTEIN"/>
    <property type="match status" value="1"/>
</dbReference>
<keyword evidence="2" id="KW-1133">Transmembrane helix</keyword>
<keyword evidence="2" id="KW-0812">Transmembrane</keyword>
<reference evidence="4 5" key="1">
    <citation type="journal article" date="2022" name="Nat. Genet.">
        <title>Improved pea reference genome and pan-genome highlight genomic features and evolutionary characteristics.</title>
        <authorList>
            <person name="Yang T."/>
            <person name="Liu R."/>
            <person name="Luo Y."/>
            <person name="Hu S."/>
            <person name="Wang D."/>
            <person name="Wang C."/>
            <person name="Pandey M.K."/>
            <person name="Ge S."/>
            <person name="Xu Q."/>
            <person name="Li N."/>
            <person name="Li G."/>
            <person name="Huang Y."/>
            <person name="Saxena R.K."/>
            <person name="Ji Y."/>
            <person name="Li M."/>
            <person name="Yan X."/>
            <person name="He Y."/>
            <person name="Liu Y."/>
            <person name="Wang X."/>
            <person name="Xiang C."/>
            <person name="Varshney R.K."/>
            <person name="Ding H."/>
            <person name="Gao S."/>
            <person name="Zong X."/>
        </authorList>
    </citation>
    <scope>NUCLEOTIDE SEQUENCE [LARGE SCALE GENOMIC DNA]</scope>
    <source>
        <strain evidence="4 5">cv. Zhongwan 6</strain>
    </source>
</reference>
<sequence>MCIIVDAVKRQPSDIPKEEQISNAMGEVGPSITLSSFSEVLAFAAGSFVSMPVCRVFSMIAALAVLLDFLLQITAFVALVTLDFERAKDSRVDCFPCIKLNRHSMEQTKGTRQETDGLPTRYMKEVHAPFVGLWVVKILVIAIFGAFTLASIALCTRIEPGLEQQIALPRDSCLQVISKASSVPKSSYIAKPVASWLDDFLVWISPEAFSCCRKFTNDSYCPPDDQPPCCFPDEGPCEFGGVCKDCTTCFRHSDLVNDRPSTTQFKEKLPWFLNALPSADCAKGGHGAYTNSVDLNGYKGHWARDCLGITSGAAPSHGNINVVQERYGIAQNQQCGRISSVLKYAIERCSRHQFCNIFISKQASLNQRTSIHGLDNIALTFKFVLGAMLARSYHDLQPIQNDISMNNSDDETQDLNDKSSPQKKQSSITMTNKRSFKYIEPAEKTGR</sequence>
<feature type="region of interest" description="Disordered" evidence="1">
    <location>
        <begin position="400"/>
        <end position="447"/>
    </location>
</feature>
<dbReference type="InterPro" id="IPR000731">
    <property type="entry name" value="SSD"/>
</dbReference>
<dbReference type="PROSITE" id="PS50156">
    <property type="entry name" value="SSD"/>
    <property type="match status" value="1"/>
</dbReference>